<evidence type="ECO:0000256" key="4">
    <source>
        <dbReference type="ARBA" id="ARBA00022679"/>
    </source>
</evidence>
<evidence type="ECO:0000256" key="5">
    <source>
        <dbReference type="RuleBase" id="RU003718"/>
    </source>
</evidence>
<dbReference type="AlphaFoldDB" id="A0AAW1HN65"/>
<evidence type="ECO:0000313" key="8">
    <source>
        <dbReference type="Proteomes" id="UP001443914"/>
    </source>
</evidence>
<evidence type="ECO:0000313" key="7">
    <source>
        <dbReference type="EMBL" id="KAK9677716.1"/>
    </source>
</evidence>
<keyword evidence="8" id="KW-1185">Reference proteome</keyword>
<evidence type="ECO:0000256" key="1">
    <source>
        <dbReference type="ARBA" id="ARBA00004721"/>
    </source>
</evidence>
<comment type="caution">
    <text evidence="7">The sequence shown here is derived from an EMBL/GenBank/DDBJ whole genome shotgun (WGS) entry which is preliminary data.</text>
</comment>
<dbReference type="EC" id="2.4.1.-" evidence="6"/>
<proteinExistence type="inferred from homology"/>
<dbReference type="InterPro" id="IPR002213">
    <property type="entry name" value="UDP_glucos_trans"/>
</dbReference>
<dbReference type="GO" id="GO:0016135">
    <property type="term" value="P:saponin biosynthetic process"/>
    <property type="evidence" value="ECO:0007669"/>
    <property type="project" value="UniProtKB-ARBA"/>
</dbReference>
<dbReference type="EMBL" id="JBDFQZ010000011">
    <property type="protein sequence ID" value="KAK9677716.1"/>
    <property type="molecule type" value="Genomic_DNA"/>
</dbReference>
<protein>
    <recommendedName>
        <fullName evidence="6">Glycosyltransferase</fullName>
        <ecNumber evidence="6">2.4.1.-</ecNumber>
    </recommendedName>
</protein>
<keyword evidence="3 5" id="KW-0328">Glycosyltransferase</keyword>
<accession>A0AAW1HN65</accession>
<dbReference type="InterPro" id="IPR035595">
    <property type="entry name" value="UDP_glycos_trans_CS"/>
</dbReference>
<reference evidence="7" key="1">
    <citation type="submission" date="2024-03" db="EMBL/GenBank/DDBJ databases">
        <title>WGS assembly of Saponaria officinalis var. Norfolk2.</title>
        <authorList>
            <person name="Jenkins J."/>
            <person name="Shu S."/>
            <person name="Grimwood J."/>
            <person name="Barry K."/>
            <person name="Goodstein D."/>
            <person name="Schmutz J."/>
            <person name="Leebens-Mack J."/>
            <person name="Osbourn A."/>
        </authorList>
    </citation>
    <scope>NUCLEOTIDE SEQUENCE [LARGE SCALE GENOMIC DNA]</scope>
    <source>
        <strain evidence="7">JIC</strain>
    </source>
</reference>
<dbReference type="Pfam" id="PF00201">
    <property type="entry name" value="UDPGT"/>
    <property type="match status" value="1"/>
</dbReference>
<dbReference type="SUPFAM" id="SSF53756">
    <property type="entry name" value="UDP-Glycosyltransferase/glycogen phosphorylase"/>
    <property type="match status" value="1"/>
</dbReference>
<gene>
    <name evidence="7" type="ORF">RND81_11G161700</name>
</gene>
<dbReference type="GO" id="GO:0035251">
    <property type="term" value="F:UDP-glucosyltransferase activity"/>
    <property type="evidence" value="ECO:0007669"/>
    <property type="project" value="TreeGrafter"/>
</dbReference>
<dbReference type="FunFam" id="3.40.50.2000:FF:000071">
    <property type="entry name" value="Glycosyltransferase"/>
    <property type="match status" value="1"/>
</dbReference>
<dbReference type="FunFam" id="3.40.50.2000:FF:000047">
    <property type="entry name" value="Glycosyltransferase"/>
    <property type="match status" value="1"/>
</dbReference>
<dbReference type="PANTHER" id="PTHR48047:SF45">
    <property type="entry name" value="SCOPOLETIN GLUCOSYLTRANSFERASE-LIKE"/>
    <property type="match status" value="1"/>
</dbReference>
<organism evidence="7 8">
    <name type="scientific">Saponaria officinalis</name>
    <name type="common">Common soapwort</name>
    <name type="synonym">Lychnis saponaria</name>
    <dbReference type="NCBI Taxonomy" id="3572"/>
    <lineage>
        <taxon>Eukaryota</taxon>
        <taxon>Viridiplantae</taxon>
        <taxon>Streptophyta</taxon>
        <taxon>Embryophyta</taxon>
        <taxon>Tracheophyta</taxon>
        <taxon>Spermatophyta</taxon>
        <taxon>Magnoliopsida</taxon>
        <taxon>eudicotyledons</taxon>
        <taxon>Gunneridae</taxon>
        <taxon>Pentapetalae</taxon>
        <taxon>Caryophyllales</taxon>
        <taxon>Caryophyllaceae</taxon>
        <taxon>Caryophylleae</taxon>
        <taxon>Saponaria</taxon>
    </lineage>
</organism>
<name>A0AAW1HN65_SAPOF</name>
<comment type="pathway">
    <text evidence="1">Secondary metabolite biosynthesis; terpenoid biosynthesis.</text>
</comment>
<evidence type="ECO:0000256" key="6">
    <source>
        <dbReference type="RuleBase" id="RU362057"/>
    </source>
</evidence>
<keyword evidence="4 5" id="KW-0808">Transferase</keyword>
<dbReference type="PANTHER" id="PTHR48047">
    <property type="entry name" value="GLYCOSYLTRANSFERASE"/>
    <property type="match status" value="1"/>
</dbReference>
<dbReference type="GO" id="GO:0016104">
    <property type="term" value="P:triterpenoid biosynthetic process"/>
    <property type="evidence" value="ECO:0007669"/>
    <property type="project" value="UniProtKB-ARBA"/>
</dbReference>
<dbReference type="CDD" id="cd03784">
    <property type="entry name" value="GT1_Gtf-like"/>
    <property type="match status" value="1"/>
</dbReference>
<dbReference type="Gene3D" id="3.40.50.2000">
    <property type="entry name" value="Glycogen Phosphorylase B"/>
    <property type="match status" value="2"/>
</dbReference>
<comment type="similarity">
    <text evidence="2 5">Belongs to the UDP-glycosyltransferase family.</text>
</comment>
<dbReference type="PROSITE" id="PS00375">
    <property type="entry name" value="UDPGT"/>
    <property type="match status" value="1"/>
</dbReference>
<sequence>MGAEPRRLHVVLFPFLAHGHMIPTLDIARLFAARNVEATIITTHVNAPVFTSAIDMSDDRVRNIHIELFKFPAQEAGLPEGCENVEIAMKHVGIFPKFFEATILLQEQFEQYLNRVNPDCLVADMFFPWATQCSNKYNIPRLVFHGTSYFSLCAQEIIRLYEPYKNVVNDNEQFTLPRFPHDIKYLRSQMPPELIDDKDNKYRNRMELIKKSELESYGVIVNGFYELEPDYVEFYKRELGRQAWHIGPVSLCNRSIEEKRRRGKHASIDEHECLTWLDSKKPSSVVYISFGSTATMIGPQLHEIAMALESSGWNFIWVIRNIENKENEGEWLPPGFEHRTKDKGLIIRGWAPQVLILEHEAVGAFVTHCGWNSTLEGISAGVPMVTWPIFAEQFDNEKLVTEVLKSGVSVGVKKWSQMPMMEDLVSRGAIETAIKEVMEGETAEGTRLRAKQLKEMARKGVEEGGSSYNHLSALIDDLRNYPSQK</sequence>
<dbReference type="Proteomes" id="UP001443914">
    <property type="component" value="Unassembled WGS sequence"/>
</dbReference>
<evidence type="ECO:0000256" key="2">
    <source>
        <dbReference type="ARBA" id="ARBA00009995"/>
    </source>
</evidence>
<evidence type="ECO:0000256" key="3">
    <source>
        <dbReference type="ARBA" id="ARBA00022676"/>
    </source>
</evidence>